<feature type="region of interest" description="Disordered" evidence="1">
    <location>
        <begin position="1"/>
        <end position="36"/>
    </location>
</feature>
<evidence type="ECO:0000256" key="1">
    <source>
        <dbReference type="SAM" id="MobiDB-lite"/>
    </source>
</evidence>
<dbReference type="EMBL" id="GGEC01006226">
    <property type="protein sequence ID" value="MBW86709.1"/>
    <property type="molecule type" value="Transcribed_RNA"/>
</dbReference>
<evidence type="ECO:0000313" key="2">
    <source>
        <dbReference type="EMBL" id="MBW86709.1"/>
    </source>
</evidence>
<dbReference type="AlphaFoldDB" id="A0A2P2IZQ2"/>
<protein>
    <submittedName>
        <fullName evidence="2">Uncharacterized protein</fullName>
    </submittedName>
</protein>
<name>A0A2P2IZQ2_RHIMU</name>
<sequence>MKHASLESAINVEGEVNDPYNNQTPQEKPEKRLPIH</sequence>
<feature type="compositionally biased region" description="Basic and acidic residues" evidence="1">
    <location>
        <begin position="27"/>
        <end position="36"/>
    </location>
</feature>
<reference evidence="2" key="1">
    <citation type="submission" date="2018-02" db="EMBL/GenBank/DDBJ databases">
        <title>Rhizophora mucronata_Transcriptome.</title>
        <authorList>
            <person name="Meera S.P."/>
            <person name="Sreeshan A."/>
            <person name="Augustine A."/>
        </authorList>
    </citation>
    <scope>NUCLEOTIDE SEQUENCE</scope>
    <source>
        <tissue evidence="2">Leaf</tissue>
    </source>
</reference>
<organism evidence="2">
    <name type="scientific">Rhizophora mucronata</name>
    <name type="common">Asiatic mangrove</name>
    <dbReference type="NCBI Taxonomy" id="61149"/>
    <lineage>
        <taxon>Eukaryota</taxon>
        <taxon>Viridiplantae</taxon>
        <taxon>Streptophyta</taxon>
        <taxon>Embryophyta</taxon>
        <taxon>Tracheophyta</taxon>
        <taxon>Spermatophyta</taxon>
        <taxon>Magnoliopsida</taxon>
        <taxon>eudicotyledons</taxon>
        <taxon>Gunneridae</taxon>
        <taxon>Pentapetalae</taxon>
        <taxon>rosids</taxon>
        <taxon>fabids</taxon>
        <taxon>Malpighiales</taxon>
        <taxon>Rhizophoraceae</taxon>
        <taxon>Rhizophora</taxon>
    </lineage>
</organism>
<proteinExistence type="predicted"/>
<accession>A0A2P2IZQ2</accession>